<dbReference type="InterPro" id="IPR007848">
    <property type="entry name" value="Small_mtfrase_dom"/>
</dbReference>
<evidence type="ECO:0000313" key="4">
    <source>
        <dbReference type="EMBL" id="GHE96590.1"/>
    </source>
</evidence>
<keyword evidence="1 4" id="KW-0808">Transferase</keyword>
<sequence>MRTTDPATDLTNDAFLGGQLTLTQPASGYRAGVDPVFLAAAVPAQSGQAVLDLGCGAGAAILCLGRRVRGLRLVGLERQSVYADLARHNARMNALAMTVHHGDLEQMPAALRQDRFDHVIMNPPYFRRDRGTPSPDTIREGALGEDTPLTAWLDQATRRLLPGGHMTLIQNAERLPEVLRAMDARLGSVVVKPLCPRVGRAASLVIVQARKGGRGAFRLAAPLVLHQGDTHRTDCDHYRPEITAILRDAAALAIA</sequence>
<dbReference type="CDD" id="cd02440">
    <property type="entry name" value="AdoMet_MTases"/>
    <property type="match status" value="1"/>
</dbReference>
<accession>A0ABQ3IW53</accession>
<dbReference type="InterPro" id="IPR050210">
    <property type="entry name" value="tRNA_Adenine-N(6)_MTase"/>
</dbReference>
<dbReference type="PANTHER" id="PTHR47739:SF1">
    <property type="entry name" value="TRNA1(VAL) (ADENINE(37)-N6)-METHYLTRANSFERASE"/>
    <property type="match status" value="1"/>
</dbReference>
<proteinExistence type="predicted"/>
<feature type="domain" description="Methyltransferase small" evidence="3">
    <location>
        <begin position="37"/>
        <end position="173"/>
    </location>
</feature>
<dbReference type="InterPro" id="IPR029063">
    <property type="entry name" value="SAM-dependent_MTases_sf"/>
</dbReference>
<dbReference type="EMBL" id="BNCH01000003">
    <property type="protein sequence ID" value="GHE96590.1"/>
    <property type="molecule type" value="Genomic_DNA"/>
</dbReference>
<dbReference type="Pfam" id="PF05175">
    <property type="entry name" value="MTS"/>
    <property type="match status" value="1"/>
</dbReference>
<dbReference type="PANTHER" id="PTHR47739">
    <property type="entry name" value="TRNA1(VAL) (ADENINE(37)-N6)-METHYLTRANSFERASE"/>
    <property type="match status" value="1"/>
</dbReference>
<reference evidence="5" key="1">
    <citation type="journal article" date="2019" name="Int. J. Syst. Evol. Microbiol.">
        <title>The Global Catalogue of Microorganisms (GCM) 10K type strain sequencing project: providing services to taxonomists for standard genome sequencing and annotation.</title>
        <authorList>
            <consortium name="The Broad Institute Genomics Platform"/>
            <consortium name="The Broad Institute Genome Sequencing Center for Infectious Disease"/>
            <person name="Wu L."/>
            <person name="Ma J."/>
        </authorList>
    </citation>
    <scope>NUCLEOTIDE SEQUENCE [LARGE SCALE GENOMIC DNA]</scope>
    <source>
        <strain evidence="5">KCTC 42443</strain>
    </source>
</reference>
<protein>
    <submittedName>
        <fullName evidence="4">Methyltransferase</fullName>
    </submittedName>
</protein>
<comment type="caution">
    <text evidence="4">The sequence shown here is derived from an EMBL/GenBank/DDBJ whole genome shotgun (WGS) entry which is preliminary data.</text>
</comment>
<evidence type="ECO:0000259" key="3">
    <source>
        <dbReference type="Pfam" id="PF05175"/>
    </source>
</evidence>
<evidence type="ECO:0000256" key="1">
    <source>
        <dbReference type="ARBA" id="ARBA00022603"/>
    </source>
</evidence>
<dbReference type="RefSeq" id="WP_191286017.1">
    <property type="nucleotide sequence ID" value="NZ_BNCH01000003.1"/>
</dbReference>
<dbReference type="InterPro" id="IPR002052">
    <property type="entry name" value="DNA_methylase_N6_adenine_CS"/>
</dbReference>
<name>A0ABQ3IW53_9RHOB</name>
<gene>
    <name evidence="4" type="ORF">GCM10016455_16250</name>
</gene>
<dbReference type="GO" id="GO:0008168">
    <property type="term" value="F:methyltransferase activity"/>
    <property type="evidence" value="ECO:0007669"/>
    <property type="project" value="UniProtKB-KW"/>
</dbReference>
<dbReference type="SUPFAM" id="SSF53335">
    <property type="entry name" value="S-adenosyl-L-methionine-dependent methyltransferases"/>
    <property type="match status" value="1"/>
</dbReference>
<evidence type="ECO:0000256" key="2">
    <source>
        <dbReference type="ARBA" id="ARBA00022691"/>
    </source>
</evidence>
<keyword evidence="5" id="KW-1185">Reference proteome</keyword>
<keyword evidence="2" id="KW-0949">S-adenosyl-L-methionine</keyword>
<dbReference type="Gene3D" id="3.40.50.150">
    <property type="entry name" value="Vaccinia Virus protein VP39"/>
    <property type="match status" value="1"/>
</dbReference>
<dbReference type="GO" id="GO:0032259">
    <property type="term" value="P:methylation"/>
    <property type="evidence" value="ECO:0007669"/>
    <property type="project" value="UniProtKB-KW"/>
</dbReference>
<evidence type="ECO:0000313" key="5">
    <source>
        <dbReference type="Proteomes" id="UP000609802"/>
    </source>
</evidence>
<dbReference type="Proteomes" id="UP000609802">
    <property type="component" value="Unassembled WGS sequence"/>
</dbReference>
<organism evidence="4 5">
    <name type="scientific">Aliiroseovarius zhejiangensis</name>
    <dbReference type="NCBI Taxonomy" id="1632025"/>
    <lineage>
        <taxon>Bacteria</taxon>
        <taxon>Pseudomonadati</taxon>
        <taxon>Pseudomonadota</taxon>
        <taxon>Alphaproteobacteria</taxon>
        <taxon>Rhodobacterales</taxon>
        <taxon>Paracoccaceae</taxon>
        <taxon>Aliiroseovarius</taxon>
    </lineage>
</organism>
<dbReference type="PROSITE" id="PS00092">
    <property type="entry name" value="N6_MTASE"/>
    <property type="match status" value="1"/>
</dbReference>
<keyword evidence="1 4" id="KW-0489">Methyltransferase</keyword>